<evidence type="ECO:0000256" key="1">
    <source>
        <dbReference type="PIRSR" id="PIRSR602401-1"/>
    </source>
</evidence>
<dbReference type="GO" id="GO:0004497">
    <property type="term" value="F:monooxygenase activity"/>
    <property type="evidence" value="ECO:0007669"/>
    <property type="project" value="InterPro"/>
</dbReference>
<dbReference type="CDD" id="cd11069">
    <property type="entry name" value="CYP_FUM15-like"/>
    <property type="match status" value="1"/>
</dbReference>
<name>A0A6A6Y6Y6_9PEZI</name>
<dbReference type="PANTHER" id="PTHR24305:SF227">
    <property type="entry name" value="P450, PUTATIVE (EUROFUNG)-RELATED"/>
    <property type="match status" value="1"/>
</dbReference>
<dbReference type="PRINTS" id="PR00463">
    <property type="entry name" value="EP450I"/>
</dbReference>
<dbReference type="InterPro" id="IPR002401">
    <property type="entry name" value="Cyt_P450_E_grp-I"/>
</dbReference>
<keyword evidence="1" id="KW-0479">Metal-binding</keyword>
<protein>
    <submittedName>
        <fullName evidence="2 4">Cytochrome P450</fullName>
    </submittedName>
</protein>
<dbReference type="SUPFAM" id="SSF48264">
    <property type="entry name" value="Cytochrome P450"/>
    <property type="match status" value="1"/>
</dbReference>
<dbReference type="GO" id="GO:0005506">
    <property type="term" value="F:iron ion binding"/>
    <property type="evidence" value="ECO:0007669"/>
    <property type="project" value="InterPro"/>
</dbReference>
<dbReference type="InterPro" id="IPR001128">
    <property type="entry name" value="Cyt_P450"/>
</dbReference>
<evidence type="ECO:0000313" key="3">
    <source>
        <dbReference type="Proteomes" id="UP000504636"/>
    </source>
</evidence>
<reference evidence="2 4" key="1">
    <citation type="journal article" date="2020" name="Stud. Mycol.">
        <title>101 Dothideomycetes genomes: a test case for predicting lifestyles and emergence of pathogens.</title>
        <authorList>
            <person name="Haridas S."/>
            <person name="Albert R."/>
            <person name="Binder M."/>
            <person name="Bloem J."/>
            <person name="Labutti K."/>
            <person name="Salamov A."/>
            <person name="Andreopoulos B."/>
            <person name="Baker S."/>
            <person name="Barry K."/>
            <person name="Bills G."/>
            <person name="Bluhm B."/>
            <person name="Cannon C."/>
            <person name="Castanera R."/>
            <person name="Culley D."/>
            <person name="Daum C."/>
            <person name="Ezra D."/>
            <person name="Gonzalez J."/>
            <person name="Henrissat B."/>
            <person name="Kuo A."/>
            <person name="Liang C."/>
            <person name="Lipzen A."/>
            <person name="Lutzoni F."/>
            <person name="Magnuson J."/>
            <person name="Mondo S."/>
            <person name="Nolan M."/>
            <person name="Ohm R."/>
            <person name="Pangilinan J."/>
            <person name="Park H.-J."/>
            <person name="Ramirez L."/>
            <person name="Alfaro M."/>
            <person name="Sun H."/>
            <person name="Tritt A."/>
            <person name="Yoshinaga Y."/>
            <person name="Zwiers L.-H."/>
            <person name="Turgeon B."/>
            <person name="Goodwin S."/>
            <person name="Spatafora J."/>
            <person name="Crous P."/>
            <person name="Grigoriev I."/>
        </authorList>
    </citation>
    <scope>NUCLEOTIDE SEQUENCE</scope>
    <source>
        <strain evidence="2 4">CBS 304.34</strain>
    </source>
</reference>
<dbReference type="PANTHER" id="PTHR24305">
    <property type="entry name" value="CYTOCHROME P450"/>
    <property type="match status" value="1"/>
</dbReference>
<keyword evidence="1" id="KW-0349">Heme</keyword>
<dbReference type="PRINTS" id="PR00385">
    <property type="entry name" value="P450"/>
</dbReference>
<gene>
    <name evidence="2 4" type="ORF">BDZ99DRAFT_425344</name>
</gene>
<keyword evidence="1" id="KW-0408">Iron</keyword>
<dbReference type="EMBL" id="MU003712">
    <property type="protein sequence ID" value="KAF2804572.1"/>
    <property type="molecule type" value="Genomic_DNA"/>
</dbReference>
<organism evidence="2">
    <name type="scientific">Mytilinidion resinicola</name>
    <dbReference type="NCBI Taxonomy" id="574789"/>
    <lineage>
        <taxon>Eukaryota</taxon>
        <taxon>Fungi</taxon>
        <taxon>Dikarya</taxon>
        <taxon>Ascomycota</taxon>
        <taxon>Pezizomycotina</taxon>
        <taxon>Dothideomycetes</taxon>
        <taxon>Pleosporomycetidae</taxon>
        <taxon>Mytilinidiales</taxon>
        <taxon>Mytilinidiaceae</taxon>
        <taxon>Mytilinidion</taxon>
    </lineage>
</organism>
<dbReference type="GO" id="GO:0020037">
    <property type="term" value="F:heme binding"/>
    <property type="evidence" value="ECO:0007669"/>
    <property type="project" value="InterPro"/>
</dbReference>
<accession>A0A6A6Y6Y6</accession>
<dbReference type="OrthoDB" id="1470350at2759"/>
<dbReference type="Gene3D" id="1.10.630.10">
    <property type="entry name" value="Cytochrome P450"/>
    <property type="match status" value="1"/>
</dbReference>
<dbReference type="Proteomes" id="UP000504636">
    <property type="component" value="Unplaced"/>
</dbReference>
<dbReference type="InterPro" id="IPR036396">
    <property type="entry name" value="Cyt_P450_sf"/>
</dbReference>
<evidence type="ECO:0000313" key="4">
    <source>
        <dbReference type="RefSeq" id="XP_033571536.1"/>
    </source>
</evidence>
<reference evidence="4" key="2">
    <citation type="submission" date="2020-04" db="EMBL/GenBank/DDBJ databases">
        <authorList>
            <consortium name="NCBI Genome Project"/>
        </authorList>
    </citation>
    <scope>NUCLEOTIDE SEQUENCE</scope>
    <source>
        <strain evidence="4">CBS 304.34</strain>
    </source>
</reference>
<dbReference type="InterPro" id="IPR050121">
    <property type="entry name" value="Cytochrome_P450_monoxygenase"/>
</dbReference>
<dbReference type="GO" id="GO:0016705">
    <property type="term" value="F:oxidoreductase activity, acting on paired donors, with incorporation or reduction of molecular oxygen"/>
    <property type="evidence" value="ECO:0007669"/>
    <property type="project" value="InterPro"/>
</dbReference>
<dbReference type="AlphaFoldDB" id="A0A6A6Y6Y6"/>
<dbReference type="GeneID" id="54457979"/>
<evidence type="ECO:0000313" key="2">
    <source>
        <dbReference type="EMBL" id="KAF2804572.1"/>
    </source>
</evidence>
<dbReference type="Pfam" id="PF00067">
    <property type="entry name" value="p450"/>
    <property type="match status" value="1"/>
</dbReference>
<proteinExistence type="predicted"/>
<keyword evidence="3" id="KW-1185">Reference proteome</keyword>
<dbReference type="FunFam" id="1.10.630.10:FF:000051">
    <property type="entry name" value="Cytochrome P450 monooxygenase (Fum15)"/>
    <property type="match status" value="1"/>
</dbReference>
<dbReference type="RefSeq" id="XP_033571536.1">
    <property type="nucleotide sequence ID" value="XM_033717086.1"/>
</dbReference>
<reference evidence="4" key="3">
    <citation type="submission" date="2025-04" db="UniProtKB">
        <authorList>
            <consortium name="RefSeq"/>
        </authorList>
    </citation>
    <scope>IDENTIFICATION</scope>
    <source>
        <strain evidence="4">CBS 304.34</strain>
    </source>
</reference>
<sequence length="543" mass="61216">MAPQKKLLLLDSVIISFLVNRYASTYSLWGSFIWTASALYTFQLLVLATYEIVLYPHFLSPLRHIPTPPGANILLGHFPRMFKEPTGFPQREWIETVPNEGLIRYTTLWNEERLLITSPKAMAEVLVHRNYDFIKPLRFREGLGRVLGIGVLLAEGEEHKRQRKLLMPAFAFRHIKDLYSVFWEKSREMVVGIDASIKSTNASSEKPSNVVEFGNWASRATLDIIGLAGLGRDFHALDDPDNELNQTYRTIFTSNRLARFMQILGNFIPIWFLRLLPMKRNEELSNAVKLIKSTCWDLVRTKRQSVEKGERTDYDILSVALESGGFSDEDLVNQLMTFLAAGHETTASALMWAIYLLCTNPDVQQKLRDEIRGALPSVMDKNAKVSSTDIDHLAYLNAVINETMRVYPPVPLTLRETAQDTTILGQFVPKDTIIIICPWAVNASEKLWGADAKEFKPERWMGPGKANSGGASSNFDYLTFLHGPRSCIGKDFSKAEFACLLAAVVGHFEMELDDPALKVDIQNGVTAKPKGGLLVKFKALEGW</sequence>
<feature type="binding site" description="axial binding residue" evidence="1">
    <location>
        <position position="487"/>
    </location>
    <ligand>
        <name>heme</name>
        <dbReference type="ChEBI" id="CHEBI:30413"/>
    </ligand>
    <ligandPart>
        <name>Fe</name>
        <dbReference type="ChEBI" id="CHEBI:18248"/>
    </ligandPart>
</feature>
<comment type="cofactor">
    <cofactor evidence="1">
        <name>heme</name>
        <dbReference type="ChEBI" id="CHEBI:30413"/>
    </cofactor>
</comment>